<accession>A0A453NTB9</accession>
<dbReference type="InterPro" id="IPR021790">
    <property type="entry name" value="PTBP1-like_RRM2"/>
</dbReference>
<reference evidence="2" key="5">
    <citation type="journal article" date="2021" name="G3 (Bethesda)">
        <title>Aegilops tauschii genome assembly Aet v5.0 features greater sequence contiguity and improved annotation.</title>
        <authorList>
            <person name="Wang L."/>
            <person name="Zhu T."/>
            <person name="Rodriguez J.C."/>
            <person name="Deal K.R."/>
            <person name="Dubcovsky J."/>
            <person name="McGuire P.E."/>
            <person name="Lux T."/>
            <person name="Spannagl M."/>
            <person name="Mayer K.F.X."/>
            <person name="Baldrich P."/>
            <person name="Meyers B.C."/>
            <person name="Huo N."/>
            <person name="Gu Y.Q."/>
            <person name="Zhou H."/>
            <person name="Devos K.M."/>
            <person name="Bennetzen J.L."/>
            <person name="Unver T."/>
            <person name="Budak H."/>
            <person name="Gulick P.J."/>
            <person name="Galiba G."/>
            <person name="Kalapos B."/>
            <person name="Nelson D.R."/>
            <person name="Li P."/>
            <person name="You F.M."/>
            <person name="Luo M.C."/>
            <person name="Dvorak J."/>
        </authorList>
    </citation>
    <scope>NUCLEOTIDE SEQUENCE [LARGE SCALE GENOMIC DNA]</scope>
    <source>
        <strain evidence="2">cv. AL8/78</strain>
    </source>
</reference>
<reference evidence="2" key="4">
    <citation type="submission" date="2019-03" db="UniProtKB">
        <authorList>
            <consortium name="EnsemblPlants"/>
        </authorList>
    </citation>
    <scope>IDENTIFICATION</scope>
</reference>
<reference evidence="2" key="3">
    <citation type="journal article" date="2017" name="Nature">
        <title>Genome sequence of the progenitor of the wheat D genome Aegilops tauschii.</title>
        <authorList>
            <person name="Luo M.C."/>
            <person name="Gu Y.Q."/>
            <person name="Puiu D."/>
            <person name="Wang H."/>
            <person name="Twardziok S.O."/>
            <person name="Deal K.R."/>
            <person name="Huo N."/>
            <person name="Zhu T."/>
            <person name="Wang L."/>
            <person name="Wang Y."/>
            <person name="McGuire P.E."/>
            <person name="Liu S."/>
            <person name="Long H."/>
            <person name="Ramasamy R.K."/>
            <person name="Rodriguez J.C."/>
            <person name="Van S.L."/>
            <person name="Yuan L."/>
            <person name="Wang Z."/>
            <person name="Xia Z."/>
            <person name="Xiao L."/>
            <person name="Anderson O.D."/>
            <person name="Ouyang S."/>
            <person name="Liang Y."/>
            <person name="Zimin A.V."/>
            <person name="Pertea G."/>
            <person name="Qi P."/>
            <person name="Bennetzen J.L."/>
            <person name="Dai X."/>
            <person name="Dawson M.W."/>
            <person name="Muller H.G."/>
            <person name="Kugler K."/>
            <person name="Rivarola-Duarte L."/>
            <person name="Spannagl M."/>
            <person name="Mayer K.F.X."/>
            <person name="Lu F.H."/>
            <person name="Bevan M.W."/>
            <person name="Leroy P."/>
            <person name="Li P."/>
            <person name="You F.M."/>
            <person name="Sun Q."/>
            <person name="Liu Z."/>
            <person name="Lyons E."/>
            <person name="Wicker T."/>
            <person name="Salzberg S.L."/>
            <person name="Devos K.M."/>
            <person name="Dvorak J."/>
        </authorList>
    </citation>
    <scope>NUCLEOTIDE SEQUENCE [LARGE SCALE GENOMIC DNA]</scope>
    <source>
        <strain evidence="2">cv. AL8/78</strain>
    </source>
</reference>
<name>A0A453NTB9_AEGTS</name>
<evidence type="ECO:0000259" key="1">
    <source>
        <dbReference type="Pfam" id="PF11835"/>
    </source>
</evidence>
<reference evidence="3" key="1">
    <citation type="journal article" date="2014" name="Science">
        <title>Ancient hybridizations among the ancestral genomes of bread wheat.</title>
        <authorList>
            <consortium name="International Wheat Genome Sequencing Consortium,"/>
            <person name="Marcussen T."/>
            <person name="Sandve S.R."/>
            <person name="Heier L."/>
            <person name="Spannagl M."/>
            <person name="Pfeifer M."/>
            <person name="Jakobsen K.S."/>
            <person name="Wulff B.B."/>
            <person name="Steuernagel B."/>
            <person name="Mayer K.F."/>
            <person name="Olsen O.A."/>
        </authorList>
    </citation>
    <scope>NUCLEOTIDE SEQUENCE [LARGE SCALE GENOMIC DNA]</scope>
    <source>
        <strain evidence="3">cv. AL8/78</strain>
    </source>
</reference>
<dbReference type="EnsemblPlants" id="AET6Gv20469900.44">
    <property type="protein sequence ID" value="AET6Gv20469900.44"/>
    <property type="gene ID" value="AET6Gv20469900"/>
</dbReference>
<sequence length="179" mass="19303">MSIHQKAASNCVLHITITNLIYQVTEDVLISSLMPMGCMICVSRINPCTWRCLWSSNHGRRRAAKDALHGGCIYDGCSFLDIQHAPSSISFITLPNSKSFVVDFDCVEMAPPTSVQVAVQGASPPMPSSNAEVVKPMMLLTPAKSEVQSTLTSLAPLMISMEPSLDNRFSGALPLSSTC</sequence>
<dbReference type="Proteomes" id="UP000015105">
    <property type="component" value="Chromosome 6D"/>
</dbReference>
<reference evidence="3" key="2">
    <citation type="journal article" date="2017" name="Nat. Plants">
        <title>The Aegilops tauschii genome reveals multiple impacts of transposons.</title>
        <authorList>
            <person name="Zhao G."/>
            <person name="Zou C."/>
            <person name="Li K."/>
            <person name="Wang K."/>
            <person name="Li T."/>
            <person name="Gao L."/>
            <person name="Zhang X."/>
            <person name="Wang H."/>
            <person name="Yang Z."/>
            <person name="Liu X."/>
            <person name="Jiang W."/>
            <person name="Mao L."/>
            <person name="Kong X."/>
            <person name="Jiao Y."/>
            <person name="Jia J."/>
        </authorList>
    </citation>
    <scope>NUCLEOTIDE SEQUENCE [LARGE SCALE GENOMIC DNA]</scope>
    <source>
        <strain evidence="3">cv. AL8/78</strain>
    </source>
</reference>
<organism evidence="2 3">
    <name type="scientific">Aegilops tauschii subsp. strangulata</name>
    <name type="common">Goatgrass</name>
    <dbReference type="NCBI Taxonomy" id="200361"/>
    <lineage>
        <taxon>Eukaryota</taxon>
        <taxon>Viridiplantae</taxon>
        <taxon>Streptophyta</taxon>
        <taxon>Embryophyta</taxon>
        <taxon>Tracheophyta</taxon>
        <taxon>Spermatophyta</taxon>
        <taxon>Magnoliopsida</taxon>
        <taxon>Liliopsida</taxon>
        <taxon>Poales</taxon>
        <taxon>Poaceae</taxon>
        <taxon>BOP clade</taxon>
        <taxon>Pooideae</taxon>
        <taxon>Triticodae</taxon>
        <taxon>Triticeae</taxon>
        <taxon>Triticinae</taxon>
        <taxon>Aegilops</taxon>
    </lineage>
</organism>
<dbReference type="AlphaFoldDB" id="A0A453NTB9"/>
<keyword evidence="3" id="KW-1185">Reference proteome</keyword>
<dbReference type="InterPro" id="IPR012677">
    <property type="entry name" value="Nucleotide-bd_a/b_plait_sf"/>
</dbReference>
<evidence type="ECO:0000313" key="2">
    <source>
        <dbReference type="EnsemblPlants" id="AET6Gv20469900.44"/>
    </source>
</evidence>
<feature type="domain" description="PTBP1-like RNA recognition motif 2" evidence="1">
    <location>
        <begin position="5"/>
        <end position="85"/>
    </location>
</feature>
<dbReference type="Gene3D" id="3.30.70.330">
    <property type="match status" value="1"/>
</dbReference>
<protein>
    <recommendedName>
        <fullName evidence="1">PTBP1-like RNA recognition motif 2 domain-containing protein</fullName>
    </recommendedName>
</protein>
<proteinExistence type="predicted"/>
<dbReference type="Pfam" id="PF11835">
    <property type="entry name" value="RRM_8"/>
    <property type="match status" value="1"/>
</dbReference>
<dbReference type="Gramene" id="AET6Gv20469900.44">
    <property type="protein sequence ID" value="AET6Gv20469900.44"/>
    <property type="gene ID" value="AET6Gv20469900"/>
</dbReference>
<evidence type="ECO:0000313" key="3">
    <source>
        <dbReference type="Proteomes" id="UP000015105"/>
    </source>
</evidence>